<accession>A0A532VAN7</accession>
<evidence type="ECO:0000259" key="4">
    <source>
        <dbReference type="Pfam" id="PF13525"/>
    </source>
</evidence>
<sequence length="248" mass="28537">MRCTGLVILSIALLLVIGYAKPPKPEKLPADSVLLVGEALYNEGRYGKAAKYLNHFVLNYPLKAEVALAQYHLADCYYKLKRFQEASVEYEFLYKQFSNSAFAEEAQLKAAQATFEISEPYYREQNLTLDSRRMAEDFLTRYPNSEFSSQARNLLGRIENKLARKELEAAKLYFKFKEYEAAIMMLEYTVGTYPLARATNAEINYYLALSKARLGEEEEAEAILEELLENPKWSKKAQKTLDRLAEDK</sequence>
<organism evidence="5 6">
    <name type="scientific">candidate division TA06 bacterium B3_TA06</name>
    <dbReference type="NCBI Taxonomy" id="2012487"/>
    <lineage>
        <taxon>Bacteria</taxon>
        <taxon>Bacteria division TA06</taxon>
    </lineage>
</organism>
<keyword evidence="1" id="KW-0732">Signal</keyword>
<dbReference type="Proteomes" id="UP000317778">
    <property type="component" value="Unassembled WGS sequence"/>
</dbReference>
<keyword evidence="2" id="KW-0472">Membrane</keyword>
<reference evidence="5 6" key="1">
    <citation type="submission" date="2017-06" db="EMBL/GenBank/DDBJ databases">
        <title>Novel microbial phyla capable of carbon fixation and sulfur reduction in deep-sea sediments.</title>
        <authorList>
            <person name="Huang J."/>
            <person name="Baker B."/>
            <person name="Wang Y."/>
        </authorList>
    </citation>
    <scope>NUCLEOTIDE SEQUENCE [LARGE SCALE GENOMIC DNA]</scope>
    <source>
        <strain evidence="5">B3_TA06</strain>
    </source>
</reference>
<dbReference type="EMBL" id="NJBO01000001">
    <property type="protein sequence ID" value="TKJ44202.1"/>
    <property type="molecule type" value="Genomic_DNA"/>
</dbReference>
<feature type="domain" description="Outer membrane lipoprotein BamD-like" evidence="4">
    <location>
        <begin position="38"/>
        <end position="221"/>
    </location>
</feature>
<dbReference type="InterPro" id="IPR039565">
    <property type="entry name" value="BamD-like"/>
</dbReference>
<dbReference type="SUPFAM" id="SSF48452">
    <property type="entry name" value="TPR-like"/>
    <property type="match status" value="1"/>
</dbReference>
<gene>
    <name evidence="5" type="ORF">CEE36_00210</name>
</gene>
<dbReference type="Pfam" id="PF13525">
    <property type="entry name" value="YfiO"/>
    <property type="match status" value="1"/>
</dbReference>
<evidence type="ECO:0000256" key="1">
    <source>
        <dbReference type="ARBA" id="ARBA00022729"/>
    </source>
</evidence>
<evidence type="ECO:0000313" key="5">
    <source>
        <dbReference type="EMBL" id="TKJ44202.1"/>
    </source>
</evidence>
<dbReference type="Gene3D" id="1.25.40.10">
    <property type="entry name" value="Tetratricopeptide repeat domain"/>
    <property type="match status" value="1"/>
</dbReference>
<evidence type="ECO:0000313" key="6">
    <source>
        <dbReference type="Proteomes" id="UP000317778"/>
    </source>
</evidence>
<evidence type="ECO:0000256" key="2">
    <source>
        <dbReference type="ARBA" id="ARBA00023136"/>
    </source>
</evidence>
<comment type="caution">
    <text evidence="5">The sequence shown here is derived from an EMBL/GenBank/DDBJ whole genome shotgun (WGS) entry which is preliminary data.</text>
</comment>
<dbReference type="InterPro" id="IPR017689">
    <property type="entry name" value="BamD"/>
</dbReference>
<protein>
    <recommendedName>
        <fullName evidence="4">Outer membrane lipoprotein BamD-like domain-containing protein</fullName>
    </recommendedName>
</protein>
<dbReference type="AlphaFoldDB" id="A0A532VAN7"/>
<dbReference type="InterPro" id="IPR011990">
    <property type="entry name" value="TPR-like_helical_dom_sf"/>
</dbReference>
<evidence type="ECO:0000256" key="3">
    <source>
        <dbReference type="ARBA" id="ARBA00023237"/>
    </source>
</evidence>
<proteinExistence type="predicted"/>
<keyword evidence="3" id="KW-0998">Cell outer membrane</keyword>
<dbReference type="NCBIfam" id="TIGR03302">
    <property type="entry name" value="OM_YfiO"/>
    <property type="match status" value="1"/>
</dbReference>
<name>A0A532VAN7_UNCT6</name>